<name>A0A6J1A854_9ROSI</name>
<dbReference type="InterPro" id="IPR004316">
    <property type="entry name" value="SWEET_rpt"/>
</dbReference>
<comment type="subcellular location">
    <subcellularLocation>
        <location evidence="9">Cell membrane</location>
        <topology evidence="9">Multi-pass membrane protein</topology>
    </subcellularLocation>
    <subcellularLocation>
        <location evidence="1">Endomembrane system</location>
        <topology evidence="1">Multi-pass membrane protein</topology>
    </subcellularLocation>
</comment>
<dbReference type="GeneID" id="110415659"/>
<keyword evidence="8 9" id="KW-0472">Membrane</keyword>
<evidence type="ECO:0000256" key="8">
    <source>
        <dbReference type="ARBA" id="ARBA00023136"/>
    </source>
</evidence>
<evidence type="ECO:0000256" key="1">
    <source>
        <dbReference type="ARBA" id="ARBA00004127"/>
    </source>
</evidence>
<feature type="transmembrane region" description="Helical" evidence="9">
    <location>
        <begin position="66"/>
        <end position="88"/>
    </location>
</feature>
<accession>A0A6J1A854</accession>
<comment type="function">
    <text evidence="9">Mediates both low-affinity uptake and efflux of sugar across the membrane.</text>
</comment>
<feature type="transmembrane region" description="Helical" evidence="9">
    <location>
        <begin position="6"/>
        <end position="28"/>
    </location>
</feature>
<evidence type="ECO:0000256" key="9">
    <source>
        <dbReference type="RuleBase" id="RU910715"/>
    </source>
</evidence>
<dbReference type="GO" id="GO:0005886">
    <property type="term" value="C:plasma membrane"/>
    <property type="evidence" value="ECO:0007669"/>
    <property type="project" value="UniProtKB-SubCell"/>
</dbReference>
<sequence length="247" mass="27512">MASLSFIIGIIGNVISILVFASPIKTFWRVVKKKSTENYNGVLYITNLLSASLWTFYGTITPDGLLLITVNVTGAIFHLIYVTLFLIYAPRDKKIKTAKLVAVLDVGFLGVLIAVALLAIHGDTRLTFVGILCAVFSVIVYASPLLVMKTVVRTKSVEYMPFLLSLILLFNGGIWTFYALLAKDYFVRVPNGIGFFLGTIQLLLYARYWKPQKLKKMSENLVEGWQHDQPLNNSSLISSPLPKRSAD</sequence>
<keyword evidence="7 9" id="KW-1133">Transmembrane helix</keyword>
<feature type="transmembrane region" description="Helical" evidence="9">
    <location>
        <begin position="159"/>
        <end position="180"/>
    </location>
</feature>
<feature type="transmembrane region" description="Helical" evidence="9">
    <location>
        <begin position="126"/>
        <end position="147"/>
    </location>
</feature>
<evidence type="ECO:0000313" key="11">
    <source>
        <dbReference type="RefSeq" id="XP_021283030.1"/>
    </source>
</evidence>
<keyword evidence="4 9" id="KW-0762">Sugar transport</keyword>
<reference evidence="11" key="1">
    <citation type="submission" date="2025-08" db="UniProtKB">
        <authorList>
            <consortium name="RefSeq"/>
        </authorList>
    </citation>
    <scope>IDENTIFICATION</scope>
    <source>
        <tissue evidence="11">Leaf</tissue>
    </source>
</reference>
<feature type="transmembrane region" description="Helical" evidence="9">
    <location>
        <begin position="100"/>
        <end position="120"/>
    </location>
</feature>
<evidence type="ECO:0000256" key="4">
    <source>
        <dbReference type="ARBA" id="ARBA00022597"/>
    </source>
</evidence>
<dbReference type="RefSeq" id="XP_021283030.1">
    <property type="nucleotide sequence ID" value="XM_021427355.1"/>
</dbReference>
<dbReference type="InterPro" id="IPR047664">
    <property type="entry name" value="SWEET"/>
</dbReference>
<evidence type="ECO:0000256" key="3">
    <source>
        <dbReference type="ARBA" id="ARBA00022448"/>
    </source>
</evidence>
<proteinExistence type="inferred from homology"/>
<comment type="similarity">
    <text evidence="2 9">Belongs to the SWEET sugar transporter family.</text>
</comment>
<gene>
    <name evidence="11" type="primary">LOC110415659</name>
</gene>
<evidence type="ECO:0000256" key="7">
    <source>
        <dbReference type="ARBA" id="ARBA00022989"/>
    </source>
</evidence>
<dbReference type="PANTHER" id="PTHR10791:SF142">
    <property type="entry name" value="BIDIRECTIONAL SUGAR TRANSPORTER SWEET16"/>
    <property type="match status" value="1"/>
</dbReference>
<dbReference type="Pfam" id="PF03083">
    <property type="entry name" value="MtN3_slv"/>
    <property type="match status" value="2"/>
</dbReference>
<keyword evidence="6" id="KW-0677">Repeat</keyword>
<dbReference type="GO" id="GO:0051119">
    <property type="term" value="F:sugar transmembrane transporter activity"/>
    <property type="evidence" value="ECO:0007669"/>
    <property type="project" value="InterPro"/>
</dbReference>
<dbReference type="OrthoDB" id="409725at2759"/>
<evidence type="ECO:0000256" key="6">
    <source>
        <dbReference type="ARBA" id="ARBA00022737"/>
    </source>
</evidence>
<dbReference type="GO" id="GO:0051260">
    <property type="term" value="P:protein homooligomerization"/>
    <property type="evidence" value="ECO:0007669"/>
    <property type="project" value="UniProtKB-ARBA"/>
</dbReference>
<keyword evidence="5 9" id="KW-0812">Transmembrane</keyword>
<keyword evidence="3 9" id="KW-0813">Transport</keyword>
<dbReference type="FunFam" id="1.20.1280.290:FF:000002">
    <property type="entry name" value="Bidirectional sugar transporter SWEET"/>
    <property type="match status" value="1"/>
</dbReference>
<dbReference type="Gene3D" id="1.20.1280.290">
    <property type="match status" value="2"/>
</dbReference>
<dbReference type="AlphaFoldDB" id="A0A6J1A854"/>
<evidence type="ECO:0000313" key="10">
    <source>
        <dbReference type="Proteomes" id="UP000504621"/>
    </source>
</evidence>
<feature type="transmembrane region" description="Helical" evidence="9">
    <location>
        <begin position="192"/>
        <end position="209"/>
    </location>
</feature>
<evidence type="ECO:0000256" key="2">
    <source>
        <dbReference type="ARBA" id="ARBA00007809"/>
    </source>
</evidence>
<dbReference type="FunFam" id="1.20.1280.290:FF:000001">
    <property type="entry name" value="Bidirectional sugar transporter SWEET"/>
    <property type="match status" value="1"/>
</dbReference>
<evidence type="ECO:0000256" key="5">
    <source>
        <dbReference type="ARBA" id="ARBA00022692"/>
    </source>
</evidence>
<dbReference type="GO" id="GO:0012505">
    <property type="term" value="C:endomembrane system"/>
    <property type="evidence" value="ECO:0007669"/>
    <property type="project" value="UniProtKB-SubCell"/>
</dbReference>
<feature type="transmembrane region" description="Helical" evidence="9">
    <location>
        <begin position="40"/>
        <end position="60"/>
    </location>
</feature>
<organism evidence="10 11">
    <name type="scientific">Herrania umbratica</name>
    <dbReference type="NCBI Taxonomy" id="108875"/>
    <lineage>
        <taxon>Eukaryota</taxon>
        <taxon>Viridiplantae</taxon>
        <taxon>Streptophyta</taxon>
        <taxon>Embryophyta</taxon>
        <taxon>Tracheophyta</taxon>
        <taxon>Spermatophyta</taxon>
        <taxon>Magnoliopsida</taxon>
        <taxon>eudicotyledons</taxon>
        <taxon>Gunneridae</taxon>
        <taxon>Pentapetalae</taxon>
        <taxon>rosids</taxon>
        <taxon>malvids</taxon>
        <taxon>Malvales</taxon>
        <taxon>Malvaceae</taxon>
        <taxon>Byttnerioideae</taxon>
        <taxon>Herrania</taxon>
    </lineage>
</organism>
<dbReference type="Proteomes" id="UP000504621">
    <property type="component" value="Unplaced"/>
</dbReference>
<protein>
    <recommendedName>
        <fullName evidence="9">Bidirectional sugar transporter SWEET</fullName>
    </recommendedName>
</protein>
<dbReference type="PANTHER" id="PTHR10791">
    <property type="entry name" value="RAG1-ACTIVATING PROTEIN 1"/>
    <property type="match status" value="1"/>
</dbReference>
<keyword evidence="10" id="KW-1185">Reference proteome</keyword>